<protein>
    <submittedName>
        <fullName evidence="3">DUF2778 domain-containing protein</fullName>
    </submittedName>
</protein>
<dbReference type="RefSeq" id="WP_230561326.1">
    <property type="nucleotide sequence ID" value="NZ_JAJITC010000005.1"/>
</dbReference>
<evidence type="ECO:0000313" key="4">
    <source>
        <dbReference type="Proteomes" id="UP001430614"/>
    </source>
</evidence>
<evidence type="ECO:0000259" key="2">
    <source>
        <dbReference type="Pfam" id="PF10908"/>
    </source>
</evidence>
<reference evidence="3 4" key="1">
    <citation type="submission" date="2021-11" db="EMBL/GenBank/DDBJ databases">
        <authorList>
            <person name="Oh E.-T."/>
            <person name="Kim S.-B."/>
        </authorList>
    </citation>
    <scope>NUCLEOTIDE SEQUENCE [LARGE SCALE GENOMIC DNA]</scope>
    <source>
        <strain evidence="3 4">MMS20-SJTN17</strain>
    </source>
</reference>
<evidence type="ECO:0000256" key="1">
    <source>
        <dbReference type="SAM" id="MobiDB-lite"/>
    </source>
</evidence>
<dbReference type="Pfam" id="PF10908">
    <property type="entry name" value="Tlde1_dom"/>
    <property type="match status" value="1"/>
</dbReference>
<dbReference type="EMBL" id="JAJITC010000005">
    <property type="protein sequence ID" value="MCC8402470.1"/>
    <property type="molecule type" value="Genomic_DNA"/>
</dbReference>
<dbReference type="Proteomes" id="UP001430614">
    <property type="component" value="Unassembled WGS sequence"/>
</dbReference>
<proteinExistence type="predicted"/>
<feature type="domain" description="Tlde1" evidence="2">
    <location>
        <begin position="21"/>
        <end position="111"/>
    </location>
</feature>
<keyword evidence="4" id="KW-1185">Reference proteome</keyword>
<accession>A0ABS8KCH9</accession>
<organism evidence="3 4">
    <name type="scientific">Paraburkholderia translucens</name>
    <dbReference type="NCBI Taxonomy" id="2886945"/>
    <lineage>
        <taxon>Bacteria</taxon>
        <taxon>Pseudomonadati</taxon>
        <taxon>Pseudomonadota</taxon>
        <taxon>Betaproteobacteria</taxon>
        <taxon>Burkholderiales</taxon>
        <taxon>Burkholderiaceae</taxon>
        <taxon>Paraburkholderia</taxon>
    </lineage>
</organism>
<evidence type="ECO:0000313" key="3">
    <source>
        <dbReference type="EMBL" id="MCC8402470.1"/>
    </source>
</evidence>
<sequence length="121" mass="13366">MVWRYQQSTGRLYHNENFVSRGYSGKGVGKNNPSKEGVANVGPIPRGTYRIGEPFLHKHAGGDTLRLTPIHGTHTYGRDGFLIHGDSIKHPGQASNGCIIESPTVRTQIWNSGDHILEVVY</sequence>
<gene>
    <name evidence="3" type="ORF">LJ655_11305</name>
</gene>
<comment type="caution">
    <text evidence="3">The sequence shown here is derived from an EMBL/GenBank/DDBJ whole genome shotgun (WGS) entry which is preliminary data.</text>
</comment>
<feature type="region of interest" description="Disordered" evidence="1">
    <location>
        <begin position="24"/>
        <end position="43"/>
    </location>
</feature>
<name>A0ABS8KCH9_9BURK</name>
<dbReference type="InterPro" id="IPR021225">
    <property type="entry name" value="Tlde1_dom"/>
</dbReference>